<gene>
    <name evidence="2" type="ORF">NSK_007411</name>
</gene>
<keyword evidence="3" id="KW-1185">Reference proteome</keyword>
<dbReference type="AlphaFoldDB" id="A0A4D9CQR0"/>
<evidence type="ECO:0000313" key="3">
    <source>
        <dbReference type="Proteomes" id="UP000355283"/>
    </source>
</evidence>
<comment type="caution">
    <text evidence="2">The sequence shown here is derived from an EMBL/GenBank/DDBJ whole genome shotgun (WGS) entry which is preliminary data.</text>
</comment>
<feature type="region of interest" description="Disordered" evidence="1">
    <location>
        <begin position="208"/>
        <end position="418"/>
    </location>
</feature>
<dbReference type="EMBL" id="SDOX01000128">
    <property type="protein sequence ID" value="TFJ81450.1"/>
    <property type="molecule type" value="Genomic_DNA"/>
</dbReference>
<name>A0A4D9CQR0_9STRA</name>
<evidence type="ECO:0000313" key="2">
    <source>
        <dbReference type="EMBL" id="TFJ81450.1"/>
    </source>
</evidence>
<evidence type="ECO:0000256" key="1">
    <source>
        <dbReference type="SAM" id="MobiDB-lite"/>
    </source>
</evidence>
<feature type="compositionally biased region" description="Low complexity" evidence="1">
    <location>
        <begin position="265"/>
        <end position="309"/>
    </location>
</feature>
<reference evidence="2 3" key="1">
    <citation type="submission" date="2019-01" db="EMBL/GenBank/DDBJ databases">
        <title>Nuclear Genome Assembly of the Microalgal Biofuel strain Nannochloropsis salina CCMP1776.</title>
        <authorList>
            <person name="Hovde B."/>
        </authorList>
    </citation>
    <scope>NUCLEOTIDE SEQUENCE [LARGE SCALE GENOMIC DNA]</scope>
    <source>
        <strain evidence="2 3">CCMP1776</strain>
    </source>
</reference>
<feature type="region of interest" description="Disordered" evidence="1">
    <location>
        <begin position="23"/>
        <end position="188"/>
    </location>
</feature>
<protein>
    <submittedName>
        <fullName evidence="2">Uncharacterized protein</fullName>
    </submittedName>
</protein>
<feature type="compositionally biased region" description="Polar residues" evidence="1">
    <location>
        <begin position="80"/>
        <end position="97"/>
    </location>
</feature>
<feature type="compositionally biased region" description="Polar residues" evidence="1">
    <location>
        <begin position="48"/>
        <end position="63"/>
    </location>
</feature>
<feature type="compositionally biased region" description="Basic and acidic residues" evidence="1">
    <location>
        <begin position="107"/>
        <end position="119"/>
    </location>
</feature>
<organism evidence="2 3">
    <name type="scientific">Nannochloropsis salina CCMP1776</name>
    <dbReference type="NCBI Taxonomy" id="1027361"/>
    <lineage>
        <taxon>Eukaryota</taxon>
        <taxon>Sar</taxon>
        <taxon>Stramenopiles</taxon>
        <taxon>Ochrophyta</taxon>
        <taxon>Eustigmatophyceae</taxon>
        <taxon>Eustigmatales</taxon>
        <taxon>Monodopsidaceae</taxon>
        <taxon>Microchloropsis</taxon>
        <taxon>Microchloropsis salina</taxon>
    </lineage>
</organism>
<feature type="compositionally biased region" description="Pro residues" evidence="1">
    <location>
        <begin position="176"/>
        <end position="185"/>
    </location>
</feature>
<proteinExistence type="predicted"/>
<dbReference type="Proteomes" id="UP000355283">
    <property type="component" value="Unassembled WGS sequence"/>
</dbReference>
<sequence>MTAPRTPSALAAAAEGAAAATVSLPLPGASPPPSTSRSYSSLTSTASVTMESNACLSSSFRPPSTTPAPAVGPRAVPSLRYTSGSHFTPQDSSTSGGATREFLADSDGQKGRGEGRGEGGGESGGGMHKGERGDGGANGQGEDHARLAGNHGRRSPLASPPHEAPSMPAYGHLSPSPYPSAPPSLDPYQQVLLGHADAYTALPPAQVHAGAGLFPPSQGTNSSPVGRGGASPAGARYPDVGRGTGGTGGKAGAESDGGGGEGMRTGKATQPPSMLPSFSSSSFSSSFSSSPSSSSFSSSFSSASSALPSARRGPGGTKASIGMGRSPSSSTVMAVPSLSPQLDGLHLQDPACPPPGPPALSSAPPPASDPEGAAFFQQEAGLMDLEARGGPGGDREGEDGASLSPQALQGEPAAHHQQQEYLYKQQLSTLAQLQQQEVMHATLE</sequence>
<feature type="compositionally biased region" description="Gly residues" evidence="1">
    <location>
        <begin position="242"/>
        <end position="263"/>
    </location>
</feature>
<accession>A0A4D9CQR0</accession>
<feature type="compositionally biased region" description="Pro residues" evidence="1">
    <location>
        <begin position="351"/>
        <end position="368"/>
    </location>
</feature>
<feature type="compositionally biased region" description="Low complexity" evidence="1">
    <location>
        <begin position="35"/>
        <end position="47"/>
    </location>
</feature>